<organism evidence="3">
    <name type="scientific">hydrothermal vent metagenome</name>
    <dbReference type="NCBI Taxonomy" id="652676"/>
    <lineage>
        <taxon>unclassified sequences</taxon>
        <taxon>metagenomes</taxon>
        <taxon>ecological metagenomes</taxon>
    </lineage>
</organism>
<dbReference type="EMBL" id="UOFY01000071">
    <property type="protein sequence ID" value="VAX11555.1"/>
    <property type="molecule type" value="Genomic_DNA"/>
</dbReference>
<accession>A0A3B1BYT5</accession>
<feature type="transmembrane region" description="Helical" evidence="2">
    <location>
        <begin position="170"/>
        <end position="190"/>
    </location>
</feature>
<dbReference type="AlphaFoldDB" id="A0A3B1BYT5"/>
<proteinExistence type="predicted"/>
<keyword evidence="2" id="KW-0472">Membrane</keyword>
<evidence type="ECO:0000313" key="3">
    <source>
        <dbReference type="EMBL" id="VAX11555.1"/>
    </source>
</evidence>
<gene>
    <name evidence="3" type="ORF">MNBD_GAMMA25-1542</name>
</gene>
<protein>
    <submittedName>
        <fullName evidence="3">Predicted cobalt transporter CbtA</fullName>
    </submittedName>
</protein>
<dbReference type="Pfam" id="PF09490">
    <property type="entry name" value="CbtA"/>
    <property type="match status" value="1"/>
</dbReference>
<feature type="transmembrane region" description="Helical" evidence="2">
    <location>
        <begin position="108"/>
        <end position="125"/>
    </location>
</feature>
<evidence type="ECO:0000256" key="1">
    <source>
        <dbReference type="SAM" id="MobiDB-lite"/>
    </source>
</evidence>
<reference evidence="3" key="1">
    <citation type="submission" date="2018-06" db="EMBL/GenBank/DDBJ databases">
        <authorList>
            <person name="Zhirakovskaya E."/>
        </authorList>
    </citation>
    <scope>NUCLEOTIDE SEQUENCE</scope>
</reference>
<keyword evidence="2" id="KW-0812">Transmembrane</keyword>
<keyword evidence="2" id="KW-1133">Transmembrane helix</keyword>
<sequence length="242" mass="25652">MFRIFIFAALLAGVGAGLLLTGVQQWQVTPLILAAEKFEAPAEAQHSHEAPAHSHEQAHEHDAGAWSPAEGAERIVFTLFSNVLAGIGFALVMLAGMNLRGHSGWQKGLLWGLAGYLVFFIAPSLGLHPKVPGTAGAPLAEQQLWWISTVAVSAAGLALLAFGRSLLLRAMAIVLLAMPHIFGAPLPEVASSLVPLQLSNDFILATTIANAIFWIVLGSLAGQFLQFFMRPPLSTADSFANS</sequence>
<feature type="region of interest" description="Disordered" evidence="1">
    <location>
        <begin position="44"/>
        <end position="64"/>
    </location>
</feature>
<feature type="transmembrane region" description="Helical" evidence="2">
    <location>
        <begin position="145"/>
        <end position="163"/>
    </location>
</feature>
<feature type="transmembrane region" description="Helical" evidence="2">
    <location>
        <begin position="202"/>
        <end position="225"/>
    </location>
</feature>
<feature type="transmembrane region" description="Helical" evidence="2">
    <location>
        <begin position="75"/>
        <end position="96"/>
    </location>
</feature>
<name>A0A3B1BYT5_9ZZZZ</name>
<feature type="compositionally biased region" description="Basic and acidic residues" evidence="1">
    <location>
        <begin position="44"/>
        <end position="63"/>
    </location>
</feature>
<dbReference type="InterPro" id="IPR012666">
    <property type="entry name" value="CbtA_put"/>
</dbReference>
<evidence type="ECO:0000256" key="2">
    <source>
        <dbReference type="SAM" id="Phobius"/>
    </source>
</evidence>
<dbReference type="NCBIfam" id="TIGR02458">
    <property type="entry name" value="CbtA"/>
    <property type="match status" value="1"/>
</dbReference>